<sequence length="610" mass="63099">MTVVGGMPWMMPGAQGQQGPYPYTPPPSPSSGGGGGGGGGGGVGGSWSGGSGIGQWVQQNAPSLLAARFGPWGAVAGAAIAVGSQIPAEIRSQRDKNAFYQSVEGGSNFAGFGERLHEEAYRWSTLGVFSSDEARQAFKGVTKLGYNSKVEGGPGRQDALNMIYHGKTAYGASVGESLQTLQVVSKAAVTNFKQLSDALKDVSDSAGKAGINAQMARAEFTNLVGTAASNGMGGNTAVDAARLQQQLKTSLGRSFQDTDFSNRLGSSYTLLASSVAGVTPSQYLASADVQASAQGKLDSLVTGNALKPGVQEWVEKEITNKLKVSGKKALSDAEVDDIASRLLTTWYPVAYDLVAALTLVLPKGAEQPLDAARWVVRQIAAKSQGGLAGAAKQELSDADKKHQAETSKKNKVVEGINRGGNDNYNPAIGQSTAVLPINLGNTAADEAYRKWAMDKITGGNMDPVVEALLGKVKDDGKTQVVVTTAGGKKRVVSLEDAVTNHRNELAQGDAVILDSNGRGQTVKDILGGDKIDPLRDFKAEANATDDSGQSLDDWKKQNAAPGGGVTIGLTQEAKRLLMLLDTSGTNGAAASATPPTNPNTTFPSMPATGG</sequence>
<evidence type="ECO:0000256" key="1">
    <source>
        <dbReference type="SAM" id="MobiDB-lite"/>
    </source>
</evidence>
<comment type="caution">
    <text evidence="2">The sequence shown here is derived from an EMBL/GenBank/DDBJ whole genome shotgun (WGS) entry which is preliminary data.</text>
</comment>
<dbReference type="Proteomes" id="UP000317940">
    <property type="component" value="Unassembled WGS sequence"/>
</dbReference>
<accession>A0A561SA14</accession>
<feature type="region of interest" description="Disordered" evidence="1">
    <location>
        <begin position="542"/>
        <end position="562"/>
    </location>
</feature>
<feature type="compositionally biased region" description="Basic and acidic residues" evidence="1">
    <location>
        <begin position="394"/>
        <end position="412"/>
    </location>
</feature>
<keyword evidence="3" id="KW-1185">Reference proteome</keyword>
<proteinExistence type="predicted"/>
<evidence type="ECO:0000313" key="3">
    <source>
        <dbReference type="Proteomes" id="UP000317940"/>
    </source>
</evidence>
<feature type="compositionally biased region" description="Gly residues" evidence="1">
    <location>
        <begin position="31"/>
        <end position="52"/>
    </location>
</feature>
<gene>
    <name evidence="2" type="ORF">FHX73_1815</name>
</gene>
<dbReference type="AlphaFoldDB" id="A0A561SA14"/>
<feature type="region of interest" description="Disordered" evidence="1">
    <location>
        <begin position="1"/>
        <end position="52"/>
    </location>
</feature>
<feature type="compositionally biased region" description="Low complexity" evidence="1">
    <location>
        <begin position="1"/>
        <end position="21"/>
    </location>
</feature>
<feature type="region of interest" description="Disordered" evidence="1">
    <location>
        <begin position="585"/>
        <end position="610"/>
    </location>
</feature>
<organism evidence="2 3">
    <name type="scientific">Kitasatospora viridis</name>
    <dbReference type="NCBI Taxonomy" id="281105"/>
    <lineage>
        <taxon>Bacteria</taxon>
        <taxon>Bacillati</taxon>
        <taxon>Actinomycetota</taxon>
        <taxon>Actinomycetes</taxon>
        <taxon>Kitasatosporales</taxon>
        <taxon>Streptomycetaceae</taxon>
        <taxon>Kitasatospora</taxon>
    </lineage>
</organism>
<feature type="compositionally biased region" description="Low complexity" evidence="1">
    <location>
        <begin position="585"/>
        <end position="601"/>
    </location>
</feature>
<dbReference type="EMBL" id="VIWT01000008">
    <property type="protein sequence ID" value="TWF71644.1"/>
    <property type="molecule type" value="Genomic_DNA"/>
</dbReference>
<feature type="region of interest" description="Disordered" evidence="1">
    <location>
        <begin position="391"/>
        <end position="423"/>
    </location>
</feature>
<name>A0A561SA14_9ACTN</name>
<evidence type="ECO:0000313" key="2">
    <source>
        <dbReference type="EMBL" id="TWF71644.1"/>
    </source>
</evidence>
<reference evidence="2 3" key="1">
    <citation type="submission" date="2019-06" db="EMBL/GenBank/DDBJ databases">
        <title>Sequencing the genomes of 1000 actinobacteria strains.</title>
        <authorList>
            <person name="Klenk H.-P."/>
        </authorList>
    </citation>
    <scope>NUCLEOTIDE SEQUENCE [LARGE SCALE GENOMIC DNA]</scope>
    <source>
        <strain evidence="2 3">DSM 44826</strain>
    </source>
</reference>
<protein>
    <submittedName>
        <fullName evidence="2">Uncharacterized protein</fullName>
    </submittedName>
</protein>